<feature type="transmembrane region" description="Helical" evidence="10">
    <location>
        <begin position="250"/>
        <end position="268"/>
    </location>
</feature>
<evidence type="ECO:0000256" key="10">
    <source>
        <dbReference type="SAM" id="Phobius"/>
    </source>
</evidence>
<feature type="transmembrane region" description="Helical" evidence="10">
    <location>
        <begin position="850"/>
        <end position="874"/>
    </location>
</feature>
<keyword evidence="9 10" id="KW-0472">Membrane</keyword>
<keyword evidence="8 10" id="KW-1133">Transmembrane helix</keyword>
<dbReference type="Gene3D" id="1.20.1110.10">
    <property type="entry name" value="Calcium-transporting ATPase, transmembrane domain"/>
    <property type="match status" value="1"/>
</dbReference>
<dbReference type="GO" id="GO:0016020">
    <property type="term" value="C:membrane"/>
    <property type="evidence" value="ECO:0007669"/>
    <property type="project" value="UniProtKB-SubCell"/>
</dbReference>
<dbReference type="RefSeq" id="WP_236096144.1">
    <property type="nucleotide sequence ID" value="NZ_JTHE03000054.1"/>
</dbReference>
<dbReference type="InterPro" id="IPR023299">
    <property type="entry name" value="ATPase_P-typ_cyto_dom_N"/>
</dbReference>
<organism evidence="12 13">
    <name type="scientific">Lyngbya confervoides BDU141951</name>
    <dbReference type="NCBI Taxonomy" id="1574623"/>
    <lineage>
        <taxon>Bacteria</taxon>
        <taxon>Bacillati</taxon>
        <taxon>Cyanobacteriota</taxon>
        <taxon>Cyanophyceae</taxon>
        <taxon>Oscillatoriophycideae</taxon>
        <taxon>Oscillatoriales</taxon>
        <taxon>Microcoleaceae</taxon>
        <taxon>Lyngbya</taxon>
    </lineage>
</organism>
<dbReference type="InterPro" id="IPR050510">
    <property type="entry name" value="Cation_transp_ATPase_P-type"/>
</dbReference>
<feature type="transmembrane region" description="Helical" evidence="10">
    <location>
        <begin position="57"/>
        <end position="80"/>
    </location>
</feature>
<dbReference type="InterPro" id="IPR023298">
    <property type="entry name" value="ATPase_P-typ_TM_dom_sf"/>
</dbReference>
<reference evidence="12 13" key="1">
    <citation type="journal article" date="2015" name="Genome Announc.">
        <title>Draft Genome Sequence of Filamentous Marine Cyanobacterium Lyngbya confervoides Strain BDU141951.</title>
        <authorList>
            <person name="Chandrababunaidu M.M."/>
            <person name="Sen D."/>
            <person name="Tripathy S."/>
        </authorList>
    </citation>
    <scope>NUCLEOTIDE SEQUENCE [LARGE SCALE GENOMIC DNA]</scope>
    <source>
        <strain evidence="12 13">BDU141951</strain>
    </source>
</reference>
<comment type="caution">
    <text evidence="12">The sequence shown here is derived from an EMBL/GenBank/DDBJ whole genome shotgun (WGS) entry which is preliminary data.</text>
</comment>
<evidence type="ECO:0000256" key="3">
    <source>
        <dbReference type="ARBA" id="ARBA00022692"/>
    </source>
</evidence>
<proteinExistence type="inferred from homology"/>
<dbReference type="Gene3D" id="3.40.50.1000">
    <property type="entry name" value="HAD superfamily/HAD-like"/>
    <property type="match status" value="1"/>
</dbReference>
<gene>
    <name evidence="12" type="ORF">QQ91_0009675</name>
</gene>
<name>A0ABD4T3I6_9CYAN</name>
<dbReference type="Gene3D" id="3.40.1110.10">
    <property type="entry name" value="Calcium-transporting ATPase, cytoplasmic domain N"/>
    <property type="match status" value="1"/>
</dbReference>
<dbReference type="SMART" id="SM00831">
    <property type="entry name" value="Cation_ATPase_N"/>
    <property type="match status" value="1"/>
</dbReference>
<accession>A0ABD4T3I6</accession>
<dbReference type="PANTHER" id="PTHR43294:SF20">
    <property type="entry name" value="P-TYPE ATPASE"/>
    <property type="match status" value="1"/>
</dbReference>
<evidence type="ECO:0000256" key="5">
    <source>
        <dbReference type="ARBA" id="ARBA00022840"/>
    </source>
</evidence>
<dbReference type="Gene3D" id="2.70.150.10">
    <property type="entry name" value="Calcium-transporting ATPase, cytoplasmic transduction domain A"/>
    <property type="match status" value="1"/>
</dbReference>
<dbReference type="PROSITE" id="PS00154">
    <property type="entry name" value="ATPASE_E1_E2"/>
    <property type="match status" value="1"/>
</dbReference>
<dbReference type="SUPFAM" id="SSF56784">
    <property type="entry name" value="HAD-like"/>
    <property type="match status" value="1"/>
</dbReference>
<feature type="transmembrane region" description="Helical" evidence="10">
    <location>
        <begin position="274"/>
        <end position="302"/>
    </location>
</feature>
<evidence type="ECO:0000256" key="1">
    <source>
        <dbReference type="ARBA" id="ARBA00004141"/>
    </source>
</evidence>
<dbReference type="InterPro" id="IPR023214">
    <property type="entry name" value="HAD_sf"/>
</dbReference>
<dbReference type="Pfam" id="PF00689">
    <property type="entry name" value="Cation_ATPase_C"/>
    <property type="match status" value="1"/>
</dbReference>
<keyword evidence="6" id="KW-0460">Magnesium</keyword>
<evidence type="ECO:0000256" key="7">
    <source>
        <dbReference type="ARBA" id="ARBA00022967"/>
    </source>
</evidence>
<dbReference type="AlphaFoldDB" id="A0ABD4T3I6"/>
<evidence type="ECO:0000256" key="4">
    <source>
        <dbReference type="ARBA" id="ARBA00022741"/>
    </source>
</evidence>
<feature type="transmembrane region" description="Helical" evidence="10">
    <location>
        <begin position="778"/>
        <end position="806"/>
    </location>
</feature>
<comment type="similarity">
    <text evidence="2">Belongs to the cation transport ATPase (P-type) (TC 3.A.3) family. Type IIA subfamily.</text>
</comment>
<feature type="transmembrane region" description="Helical" evidence="10">
    <location>
        <begin position="812"/>
        <end position="830"/>
    </location>
</feature>
<dbReference type="InterPro" id="IPR004014">
    <property type="entry name" value="ATPase_P-typ_cation-transptr_N"/>
</dbReference>
<dbReference type="InterPro" id="IPR008250">
    <property type="entry name" value="ATPase_P-typ_transduc_dom_A_sf"/>
</dbReference>
<comment type="subcellular location">
    <subcellularLocation>
        <location evidence="1">Membrane</location>
        <topology evidence="1">Multi-pass membrane protein</topology>
    </subcellularLocation>
</comment>
<evidence type="ECO:0000256" key="9">
    <source>
        <dbReference type="ARBA" id="ARBA00023136"/>
    </source>
</evidence>
<dbReference type="Pfam" id="PF13246">
    <property type="entry name" value="Cation_ATPase"/>
    <property type="match status" value="1"/>
</dbReference>
<dbReference type="InterPro" id="IPR036412">
    <property type="entry name" value="HAD-like_sf"/>
</dbReference>
<sequence>MRNSPPDQPWHQLEADVILKHLGSSPQGLSDAEAQMRLSQQGSNQLLRTQPPQVWRLILQQIMAPLVLLLLGAVLVSLALGDFQEAVAILLIVVLNTALGVSQDYRSEKAMAALRELVTPVVTVRRDHQWQERPASELVQGDIVHLESGQFVPADLRLLWVTHLQLQEAALTGEAEPVHKHPRKLDRPDLPLGDRHNLAYSGTIVLYGSGEGVVIATGMQTQLGQISGLLQSIHSEPTPLQQQLAQLGQALVLGSLALVAVIVGLGMLRNEDLALLFLTGISIAVAAIPEGLPAVLTIALALGSQRLLSHQVLIRKLTAVETLGTVTTICTDKTGTLTENRMRVTDLEVAGQHLGWPEAATLSRGQPSAVPSASMLREQQPELELLLLAGVLCNDVLCSATSGTDPVSGDPTEVALVQAAAQFGLWKPQLDAAWPRLDQIPFDAQRRRMTTLHRYPLDPMIQAPFPQASEAEAQAIALTKGALESLLPICSQILLEGEICPLTADRRHGIVQRQNAMAQSGARVLAIAFQWVSTDFLSAEAEQDLVYLGLVGLRDPIRPEVPRAIQTCREAGIRPVMITGDHPLTALHIARSLGLSVDGPILTGVDLAQISPQDLSTQVGQVSVYARVTPEDKLKIVDALQQQGQIVAMTGDGINDAPALKQANIGIAMGIMGTDVAKEAADMALLNDNFATIVIAVQEGRVIYDNLRKFMQYLLSSNAGEIWVMLLAPLLGMPLPLLPLQILWINLMTDGLPALALGLEPPEPEIMRRPPLAATEPFLSPGLGVSILWIGLLMGGVSLGAGYGFWHQDQQSWQTLLFTVLTLSQLGNALALRSQRASFFSLDCRSNPLLLASIVLTLLLQIAVIYVPFLQAIFSTTPLTGQELLLCFGLSSIVFWGVEISKWNQRWRS</sequence>
<dbReference type="FunFam" id="1.20.1110.10:FF:000065">
    <property type="entry name" value="Sarcoplasmic/endoplasmic reticulum calcium ATPase 1"/>
    <property type="match status" value="1"/>
</dbReference>
<evidence type="ECO:0000256" key="2">
    <source>
        <dbReference type="ARBA" id="ARBA00005675"/>
    </source>
</evidence>
<dbReference type="InterPro" id="IPR044492">
    <property type="entry name" value="P_typ_ATPase_HD_dom"/>
</dbReference>
<keyword evidence="4" id="KW-0547">Nucleotide-binding</keyword>
<keyword evidence="5" id="KW-0067">ATP-binding</keyword>
<dbReference type="PRINTS" id="PR00119">
    <property type="entry name" value="CATATPASE"/>
</dbReference>
<dbReference type="SFLD" id="SFLDF00027">
    <property type="entry name" value="p-type_atpase"/>
    <property type="match status" value="1"/>
</dbReference>
<dbReference type="PRINTS" id="PR00120">
    <property type="entry name" value="HATPASE"/>
</dbReference>
<feature type="transmembrane region" description="Helical" evidence="10">
    <location>
        <begin position="86"/>
        <end position="105"/>
    </location>
</feature>
<dbReference type="SFLD" id="SFLDS00003">
    <property type="entry name" value="Haloacid_Dehalogenase"/>
    <property type="match status" value="1"/>
</dbReference>
<dbReference type="InterPro" id="IPR059000">
    <property type="entry name" value="ATPase_P-type_domA"/>
</dbReference>
<evidence type="ECO:0000313" key="12">
    <source>
        <dbReference type="EMBL" id="MCM1983092.1"/>
    </source>
</evidence>
<dbReference type="Pfam" id="PF00690">
    <property type="entry name" value="Cation_ATPase_N"/>
    <property type="match status" value="1"/>
</dbReference>
<dbReference type="Proteomes" id="UP000031561">
    <property type="component" value="Unassembled WGS sequence"/>
</dbReference>
<keyword evidence="13" id="KW-1185">Reference proteome</keyword>
<dbReference type="InterPro" id="IPR001757">
    <property type="entry name" value="P_typ_ATPase"/>
</dbReference>
<dbReference type="NCBIfam" id="TIGR01494">
    <property type="entry name" value="ATPase_P-type"/>
    <property type="match status" value="2"/>
</dbReference>
<feature type="transmembrane region" description="Helical" evidence="10">
    <location>
        <begin position="880"/>
        <end position="898"/>
    </location>
</feature>
<keyword evidence="7" id="KW-1278">Translocase</keyword>
<evidence type="ECO:0000259" key="11">
    <source>
        <dbReference type="SMART" id="SM00831"/>
    </source>
</evidence>
<evidence type="ECO:0000313" key="13">
    <source>
        <dbReference type="Proteomes" id="UP000031561"/>
    </source>
</evidence>
<dbReference type="InterPro" id="IPR018303">
    <property type="entry name" value="ATPase_P-typ_P_site"/>
</dbReference>
<dbReference type="Pfam" id="PF00122">
    <property type="entry name" value="E1-E2_ATPase"/>
    <property type="match status" value="1"/>
</dbReference>
<keyword evidence="3 10" id="KW-0812">Transmembrane</keyword>
<dbReference type="SUPFAM" id="SSF81660">
    <property type="entry name" value="Metal cation-transporting ATPase, ATP-binding domain N"/>
    <property type="match status" value="1"/>
</dbReference>
<protein>
    <submittedName>
        <fullName evidence="12">Cation-translocating P-type ATPase</fullName>
    </submittedName>
</protein>
<dbReference type="PANTHER" id="PTHR43294">
    <property type="entry name" value="SODIUM/POTASSIUM-TRANSPORTING ATPASE SUBUNIT ALPHA"/>
    <property type="match status" value="1"/>
</dbReference>
<evidence type="ECO:0000256" key="8">
    <source>
        <dbReference type="ARBA" id="ARBA00022989"/>
    </source>
</evidence>
<dbReference type="SUPFAM" id="SSF81665">
    <property type="entry name" value="Calcium ATPase, transmembrane domain M"/>
    <property type="match status" value="1"/>
</dbReference>
<dbReference type="SUPFAM" id="SSF81653">
    <property type="entry name" value="Calcium ATPase, transduction domain A"/>
    <property type="match status" value="1"/>
</dbReference>
<evidence type="ECO:0000256" key="6">
    <source>
        <dbReference type="ARBA" id="ARBA00022842"/>
    </source>
</evidence>
<dbReference type="EMBL" id="JTHE03000054">
    <property type="protein sequence ID" value="MCM1983092.1"/>
    <property type="molecule type" value="Genomic_DNA"/>
</dbReference>
<dbReference type="SFLD" id="SFLDG00002">
    <property type="entry name" value="C1.7:_P-type_atpase_like"/>
    <property type="match status" value="1"/>
</dbReference>
<feature type="domain" description="Cation-transporting P-type ATPase N-terminal" evidence="11">
    <location>
        <begin position="9"/>
        <end position="82"/>
    </location>
</feature>
<dbReference type="InterPro" id="IPR006068">
    <property type="entry name" value="ATPase_P-typ_cation-transptr_C"/>
</dbReference>
<dbReference type="GO" id="GO:0005524">
    <property type="term" value="F:ATP binding"/>
    <property type="evidence" value="ECO:0007669"/>
    <property type="project" value="UniProtKB-KW"/>
</dbReference>